<reference evidence="3 4" key="1">
    <citation type="submission" date="2018-09" db="EMBL/GenBank/DDBJ databases">
        <authorList>
            <person name="Zhu H."/>
        </authorList>
    </citation>
    <scope>NUCLEOTIDE SEQUENCE [LARGE SCALE GENOMIC DNA]</scope>
    <source>
        <strain evidence="3 4">K2W22B-5</strain>
    </source>
</reference>
<dbReference type="Pfam" id="PF07486">
    <property type="entry name" value="Hydrolase_2"/>
    <property type="match status" value="1"/>
</dbReference>
<feature type="domain" description="Cell wall hydrolase SleB" evidence="2">
    <location>
        <begin position="473"/>
        <end position="583"/>
    </location>
</feature>
<feature type="compositionally biased region" description="Basic and acidic residues" evidence="1">
    <location>
        <begin position="353"/>
        <end position="366"/>
    </location>
</feature>
<dbReference type="GO" id="GO:0016787">
    <property type="term" value="F:hydrolase activity"/>
    <property type="evidence" value="ECO:0007669"/>
    <property type="project" value="InterPro"/>
</dbReference>
<dbReference type="AlphaFoldDB" id="A0A418W0F6"/>
<evidence type="ECO:0000313" key="4">
    <source>
        <dbReference type="Proteomes" id="UP000283458"/>
    </source>
</evidence>
<protein>
    <recommendedName>
        <fullName evidence="2">Cell wall hydrolase SleB domain-containing protein</fullName>
    </recommendedName>
</protein>
<comment type="caution">
    <text evidence="3">The sequence shown here is derived from an EMBL/GenBank/DDBJ whole genome shotgun (WGS) entry which is preliminary data.</text>
</comment>
<feature type="region of interest" description="Disordered" evidence="1">
    <location>
        <begin position="353"/>
        <end position="372"/>
    </location>
</feature>
<name>A0A418W0F6_9PROT</name>
<feature type="compositionally biased region" description="Low complexity" evidence="1">
    <location>
        <begin position="615"/>
        <end position="635"/>
    </location>
</feature>
<organism evidence="3 4">
    <name type="scientific">Azospirillum cavernae</name>
    <dbReference type="NCBI Taxonomy" id="2320860"/>
    <lineage>
        <taxon>Bacteria</taxon>
        <taxon>Pseudomonadati</taxon>
        <taxon>Pseudomonadota</taxon>
        <taxon>Alphaproteobacteria</taxon>
        <taxon>Rhodospirillales</taxon>
        <taxon>Azospirillaceae</taxon>
        <taxon>Azospirillum</taxon>
    </lineage>
</organism>
<dbReference type="RefSeq" id="WP_119829101.1">
    <property type="nucleotide sequence ID" value="NZ_QYUL01000001.1"/>
</dbReference>
<evidence type="ECO:0000313" key="3">
    <source>
        <dbReference type="EMBL" id="RJF83459.1"/>
    </source>
</evidence>
<accession>A0A418W0F6</accession>
<sequence length="675" mass="69092">MTNQFQIVITAKDQASAVVAKVGSALGQIRRPIAGIGSAVAGLGDATRLSALGHGVANVGGMAREAAGGLGLLGGSVGAIAGVGSVAGVAALVNQWGQVGVATANAAGGIGIAAGRLRTLGSAAGLAGLEAGAMTGSLHALGATLQDAAYGRAPEAAAMLNILNIRMSRTASGAVDAERAMGDLADAIGRQSNPQTQARVAQMFGVEQLLPMLRRGRDGWKTYLADVQKYAEVSQDTQAKSEELGASLNRLKAAAKGVGATIEASYADRFGGIINKTADWAAANKPLAGGLAEVGVALGVVAGVARFHPVLGLIAGIVQGAALIYEHWNGIGDFVRGELDKISKADPLRFGVREQTTEEKKQREDSGWPSWLPHFSLKSATPEEKPAIAAPQASPPEKSWWRSLFVTPANAAVPPAAAPSAPAVAAPQSTAAALPTAVPPVTVGADTKAITLDPTAVEALTRVAIAEAGNQGAVGLEGVVRTVLNRSAHPAWGGSIPDVVNQRGQFEPVMRAGGDWRNLPSGSTAQRATVQGILDGIASGRRTDPTGGATYFLNRDISERRGTDFGRGRDDLRSAEIGDHSFYKPGVFGEKPTPVPNYSVLLSDLAKAQAEQARAAAANPGQPGQQGQQQGQPIQVDVRFSGAVPPGTTASVQGQPDSVFAPTRVNYSTPDFARP</sequence>
<dbReference type="InterPro" id="IPR042047">
    <property type="entry name" value="SleB_dom1"/>
</dbReference>
<dbReference type="EMBL" id="QYUL01000001">
    <property type="protein sequence ID" value="RJF83459.1"/>
    <property type="molecule type" value="Genomic_DNA"/>
</dbReference>
<evidence type="ECO:0000259" key="2">
    <source>
        <dbReference type="Pfam" id="PF07486"/>
    </source>
</evidence>
<dbReference type="OrthoDB" id="9785345at2"/>
<dbReference type="Gene3D" id="1.10.10.2520">
    <property type="entry name" value="Cell wall hydrolase SleB, domain 1"/>
    <property type="match status" value="1"/>
</dbReference>
<dbReference type="Proteomes" id="UP000283458">
    <property type="component" value="Unassembled WGS sequence"/>
</dbReference>
<evidence type="ECO:0000256" key="1">
    <source>
        <dbReference type="SAM" id="MobiDB-lite"/>
    </source>
</evidence>
<gene>
    <name evidence="3" type="ORF">D3877_01960</name>
</gene>
<dbReference type="InterPro" id="IPR011105">
    <property type="entry name" value="Cell_wall_hydrolase_SleB"/>
</dbReference>
<keyword evidence="4" id="KW-1185">Reference proteome</keyword>
<feature type="region of interest" description="Disordered" evidence="1">
    <location>
        <begin position="615"/>
        <end position="675"/>
    </location>
</feature>
<proteinExistence type="predicted"/>